<protein>
    <submittedName>
        <fullName evidence="2">Uncharacterized protein</fullName>
    </submittedName>
</protein>
<evidence type="ECO:0000313" key="3">
    <source>
        <dbReference type="Proteomes" id="UP000198611"/>
    </source>
</evidence>
<dbReference type="Proteomes" id="UP000198611">
    <property type="component" value="Unassembled WGS sequence"/>
</dbReference>
<proteinExistence type="predicted"/>
<gene>
    <name evidence="2" type="ORF">SAMN05660831_00896</name>
</gene>
<keyword evidence="1" id="KW-1133">Transmembrane helix</keyword>
<feature type="transmembrane region" description="Helical" evidence="1">
    <location>
        <begin position="33"/>
        <end position="52"/>
    </location>
</feature>
<evidence type="ECO:0000256" key="1">
    <source>
        <dbReference type="SAM" id="Phobius"/>
    </source>
</evidence>
<reference evidence="2 3" key="1">
    <citation type="submission" date="2016-10" db="EMBL/GenBank/DDBJ databases">
        <authorList>
            <person name="de Groot N.N."/>
        </authorList>
    </citation>
    <scope>NUCLEOTIDE SEQUENCE [LARGE SCALE GENOMIC DNA]</scope>
    <source>
        <strain evidence="2 3">HL3</strain>
    </source>
</reference>
<organism evidence="2 3">
    <name type="scientific">Thiohalospira halophila DSM 15071</name>
    <dbReference type="NCBI Taxonomy" id="1123397"/>
    <lineage>
        <taxon>Bacteria</taxon>
        <taxon>Pseudomonadati</taxon>
        <taxon>Pseudomonadota</taxon>
        <taxon>Gammaproteobacteria</taxon>
        <taxon>Thiohalospirales</taxon>
        <taxon>Thiohalospiraceae</taxon>
        <taxon>Thiohalospira</taxon>
    </lineage>
</organism>
<sequence length="92" mass="8979">MSAYIPIALLVLLAALATGSGLARLLLGSGCGITAWGIATLVTGSALVAVAARLPTDHPSTPGFILTLGMATAVAALGAATAALFRLHHASS</sequence>
<dbReference type="RefSeq" id="WP_093427563.1">
    <property type="nucleotide sequence ID" value="NZ_FOMJ01000002.1"/>
</dbReference>
<name>A0A1I1Q5P0_9GAMM</name>
<keyword evidence="1" id="KW-0472">Membrane</keyword>
<keyword evidence="3" id="KW-1185">Reference proteome</keyword>
<dbReference type="AlphaFoldDB" id="A0A1I1Q5P0"/>
<accession>A0A1I1Q5P0</accession>
<dbReference type="STRING" id="1123397.SAMN05660831_00896"/>
<evidence type="ECO:0000313" key="2">
    <source>
        <dbReference type="EMBL" id="SFD15168.1"/>
    </source>
</evidence>
<dbReference type="EMBL" id="FOMJ01000002">
    <property type="protein sequence ID" value="SFD15168.1"/>
    <property type="molecule type" value="Genomic_DNA"/>
</dbReference>
<feature type="transmembrane region" description="Helical" evidence="1">
    <location>
        <begin position="64"/>
        <end position="85"/>
    </location>
</feature>
<keyword evidence="1" id="KW-0812">Transmembrane</keyword>